<feature type="compositionally biased region" description="Basic residues" evidence="1">
    <location>
        <begin position="60"/>
        <end position="70"/>
    </location>
</feature>
<feature type="compositionally biased region" description="Pro residues" evidence="1">
    <location>
        <begin position="71"/>
        <end position="83"/>
    </location>
</feature>
<protein>
    <recommendedName>
        <fullName evidence="4">Resolvase/invertase-type recombinase catalytic domain-containing protein</fullName>
    </recommendedName>
</protein>
<dbReference type="EMBL" id="BAAASZ010000030">
    <property type="protein sequence ID" value="GAA2455112.1"/>
    <property type="molecule type" value="Genomic_DNA"/>
</dbReference>
<feature type="compositionally biased region" description="Pro residues" evidence="1">
    <location>
        <begin position="1"/>
        <end position="10"/>
    </location>
</feature>
<organism evidence="2 3">
    <name type="scientific">Streptomyces macrosporus</name>
    <dbReference type="NCBI Taxonomy" id="44032"/>
    <lineage>
        <taxon>Bacteria</taxon>
        <taxon>Bacillati</taxon>
        <taxon>Actinomycetota</taxon>
        <taxon>Actinomycetes</taxon>
        <taxon>Kitasatosporales</taxon>
        <taxon>Streptomycetaceae</taxon>
        <taxon>Streptomyces</taxon>
    </lineage>
</organism>
<feature type="compositionally biased region" description="Low complexity" evidence="1">
    <location>
        <begin position="11"/>
        <end position="20"/>
    </location>
</feature>
<evidence type="ECO:0000313" key="2">
    <source>
        <dbReference type="EMBL" id="GAA2455112.1"/>
    </source>
</evidence>
<name>A0ABN3KBM0_9ACTN</name>
<feature type="region of interest" description="Disordered" evidence="1">
    <location>
        <begin position="1"/>
        <end position="20"/>
    </location>
</feature>
<comment type="caution">
    <text evidence="2">The sequence shown here is derived from an EMBL/GenBank/DDBJ whole genome shotgun (WGS) entry which is preliminary data.</text>
</comment>
<keyword evidence="3" id="KW-1185">Reference proteome</keyword>
<sequence>MAARPPPLAPIDPDTPTADIRIGHARCSTLGRERDDRIDALAAKNIPRDKIFAEKISTRVRVRQRSRRPGPPHPTPHPGPRLPCRPAGAAGAGRPPLGHITLCSPCPGATFPRNIGTSAR</sequence>
<gene>
    <name evidence="2" type="ORF">GCM10010405_43900</name>
</gene>
<dbReference type="Proteomes" id="UP001501638">
    <property type="component" value="Unassembled WGS sequence"/>
</dbReference>
<accession>A0ABN3KBM0</accession>
<proteinExistence type="predicted"/>
<reference evidence="2 3" key="1">
    <citation type="journal article" date="2019" name="Int. J. Syst. Evol. Microbiol.">
        <title>The Global Catalogue of Microorganisms (GCM) 10K type strain sequencing project: providing services to taxonomists for standard genome sequencing and annotation.</title>
        <authorList>
            <consortium name="The Broad Institute Genomics Platform"/>
            <consortium name="The Broad Institute Genome Sequencing Center for Infectious Disease"/>
            <person name="Wu L."/>
            <person name="Ma J."/>
        </authorList>
    </citation>
    <scope>NUCLEOTIDE SEQUENCE [LARGE SCALE GENOMIC DNA]</scope>
    <source>
        <strain evidence="2 3">JCM 6305</strain>
    </source>
</reference>
<feature type="compositionally biased region" description="Low complexity" evidence="1">
    <location>
        <begin position="84"/>
        <end position="97"/>
    </location>
</feature>
<evidence type="ECO:0008006" key="4">
    <source>
        <dbReference type="Google" id="ProtNLM"/>
    </source>
</evidence>
<feature type="region of interest" description="Disordered" evidence="1">
    <location>
        <begin position="60"/>
        <end position="97"/>
    </location>
</feature>
<evidence type="ECO:0000256" key="1">
    <source>
        <dbReference type="SAM" id="MobiDB-lite"/>
    </source>
</evidence>
<evidence type="ECO:0000313" key="3">
    <source>
        <dbReference type="Proteomes" id="UP001501638"/>
    </source>
</evidence>